<evidence type="ECO:0000313" key="2">
    <source>
        <dbReference type="EMBL" id="KKN28990.1"/>
    </source>
</evidence>
<gene>
    <name evidence="2" type="ORF">LCGC14_0848560</name>
</gene>
<proteinExistence type="predicted"/>
<reference evidence="2" key="1">
    <citation type="journal article" date="2015" name="Nature">
        <title>Complex archaea that bridge the gap between prokaryotes and eukaryotes.</title>
        <authorList>
            <person name="Spang A."/>
            <person name="Saw J.H."/>
            <person name="Jorgensen S.L."/>
            <person name="Zaremba-Niedzwiedzka K."/>
            <person name="Martijn J."/>
            <person name="Lind A.E."/>
            <person name="van Eijk R."/>
            <person name="Schleper C."/>
            <person name="Guy L."/>
            <person name="Ettema T.J."/>
        </authorList>
    </citation>
    <scope>NUCLEOTIDE SEQUENCE</scope>
</reference>
<organism evidence="2">
    <name type="scientific">marine sediment metagenome</name>
    <dbReference type="NCBI Taxonomy" id="412755"/>
    <lineage>
        <taxon>unclassified sequences</taxon>
        <taxon>metagenomes</taxon>
        <taxon>ecological metagenomes</taxon>
    </lineage>
</organism>
<protein>
    <submittedName>
        <fullName evidence="2">Uncharacterized protein</fullName>
    </submittedName>
</protein>
<accession>A0A0F9PAY3</accession>
<comment type="caution">
    <text evidence="2">The sequence shown here is derived from an EMBL/GenBank/DDBJ whole genome shotgun (WGS) entry which is preliminary data.</text>
</comment>
<feature type="coiled-coil region" evidence="1">
    <location>
        <begin position="637"/>
        <end position="664"/>
    </location>
</feature>
<keyword evidence="1" id="KW-0175">Coiled coil</keyword>
<dbReference type="AlphaFoldDB" id="A0A0F9PAY3"/>
<dbReference type="EMBL" id="LAZR01002519">
    <property type="protein sequence ID" value="KKN28990.1"/>
    <property type="molecule type" value="Genomic_DNA"/>
</dbReference>
<sequence length="670" mass="76134">MAAGERFKSWIDEVAQWWADRLKAWMAAVLGIGIEVFFNILGKSMAPKLKPLLDTLEKETDIPPELRAIFDELKSPTGQAAAILANSAGGAVIGGALSKLMDALFLPWAYAANKWRHNAILPEGLLVILWMRGEISDELLIERLHWLGLSDEAVDGLKNLSTTRLDPQSVITAWRRDPKKYKGLFKDLTDTGWTDERIEAMKFITQFLPPPADLIRFLAREAFEPAMVERYGLDDEFGGLDLTLLHKAGVTDDISKLEWRAHWEHASWNQVVEMLRRAQLTEDEVRDWFRLVEIPPFWRDKLIAISWEVPTRVDVRRFWDMRTIDEARLREIYTQQGYHGKDLDDYVLWTKVYTAFPDLIARWRNGWLSLEEVKAELTGYGMPAARVDEMIETKIKAEAPERTSGERDLTKSDIYKGIKADRITRAEGLELLLDLGFDEDEADVLLDVNVPEDTTDSVVAQRELSKTDIRSALKAGELTETEVIERLQRLRYTRADSQLLLRIFLSTITPPAEGTARQLAKADITLGVKNGILSPEDGYMKLQEVGFSPADSQYLLLLRAEASPFSPINFPEFKERTGKLKRAAGLGGKKMPEEVQTAAAVVVQLTDDINTFNRAIDEEKRGIIEGVPVPEPVTKRLKSLQVKRNRVESQLAKADTEYKRLVAEWQHRLS</sequence>
<name>A0A0F9PAY3_9ZZZZ</name>
<evidence type="ECO:0000256" key="1">
    <source>
        <dbReference type="SAM" id="Coils"/>
    </source>
</evidence>